<dbReference type="EMBL" id="JAACJM010000010">
    <property type="protein sequence ID" value="KAF5370630.1"/>
    <property type="molecule type" value="Genomic_DNA"/>
</dbReference>
<evidence type="ECO:0000313" key="7">
    <source>
        <dbReference type="EMBL" id="KAF5370630.1"/>
    </source>
</evidence>
<comment type="function">
    <text evidence="1">Ornithine decarboxylase (ODC) antizyme protein that negatively regulates ODC activity and intracellular polyamine biosynthesis in response to increased intracellular polyamine levels. Binds to ODC monomers, inhibiting the assembly of the functional ODC homodimer, and targets the monomers for ubiquitin-independent proteolytic destruction by the 26S proteasome.</text>
</comment>
<dbReference type="GO" id="GO:0008073">
    <property type="term" value="F:ornithine decarboxylase inhibitor activity"/>
    <property type="evidence" value="ECO:0007669"/>
    <property type="project" value="InterPro"/>
</dbReference>
<gene>
    <name evidence="7" type="ORF">D9758_001871</name>
</gene>
<dbReference type="GO" id="GO:0005634">
    <property type="term" value="C:nucleus"/>
    <property type="evidence" value="ECO:0007669"/>
    <property type="project" value="TreeGrafter"/>
</dbReference>
<feature type="region of interest" description="Disordered" evidence="6">
    <location>
        <begin position="98"/>
        <end position="131"/>
    </location>
</feature>
<organism evidence="7 8">
    <name type="scientific">Tetrapyrgos nigripes</name>
    <dbReference type="NCBI Taxonomy" id="182062"/>
    <lineage>
        <taxon>Eukaryota</taxon>
        <taxon>Fungi</taxon>
        <taxon>Dikarya</taxon>
        <taxon>Basidiomycota</taxon>
        <taxon>Agaricomycotina</taxon>
        <taxon>Agaricomycetes</taxon>
        <taxon>Agaricomycetidae</taxon>
        <taxon>Agaricales</taxon>
        <taxon>Marasmiineae</taxon>
        <taxon>Marasmiaceae</taxon>
        <taxon>Tetrapyrgos</taxon>
    </lineage>
</organism>
<proteinExistence type="inferred from homology"/>
<evidence type="ECO:0000256" key="1">
    <source>
        <dbReference type="ARBA" id="ARBA00002307"/>
    </source>
</evidence>
<sequence>MPAYVMTDGNDVSLSRNVSQKLPPRRALHSRNSAYPSRYHLPSWHMSLNSMTNISNQKFSLCPTNGRQTVGDGAVTFDIEPSVLAVCQMQGTNDIGGFDVPSSKCPPDRGSSEWVTDIPASLYPPSPSSPSLESYYSFSKSTPSYRNSKPLTSINCSISANATVPRAIPARSASYSSTPPLTPDDGSDCSNPSDSPVLKPKHQKDALDFLMTLFPRNGLDLLPLAKSISISSPKMNASFEGMVLDLPGDTKTLYVDAKSAHAVSLRESVVALLDLADEHLECSALVLVLERSSPVLGQLLHSLMYVGGTVVTKPPFPVDPAFVLVGMEI</sequence>
<name>A0A8H5GTI7_9AGAR</name>
<evidence type="ECO:0000256" key="3">
    <source>
        <dbReference type="ARBA" id="ARBA00011486"/>
    </source>
</evidence>
<dbReference type="GO" id="GO:0045732">
    <property type="term" value="P:positive regulation of protein catabolic process"/>
    <property type="evidence" value="ECO:0007669"/>
    <property type="project" value="TreeGrafter"/>
</dbReference>
<evidence type="ECO:0000256" key="6">
    <source>
        <dbReference type="SAM" id="MobiDB-lite"/>
    </source>
</evidence>
<dbReference type="Pfam" id="PF02100">
    <property type="entry name" value="ODC_AZ"/>
    <property type="match status" value="1"/>
</dbReference>
<evidence type="ECO:0000256" key="4">
    <source>
        <dbReference type="ARBA" id="ARBA00017712"/>
    </source>
</evidence>
<dbReference type="InterPro" id="IPR038581">
    <property type="entry name" value="ODC_AZ_sf"/>
</dbReference>
<evidence type="ECO:0000256" key="5">
    <source>
        <dbReference type="ARBA" id="ARBA00022758"/>
    </source>
</evidence>
<dbReference type="GO" id="GO:0075523">
    <property type="term" value="P:viral translational frameshifting"/>
    <property type="evidence" value="ECO:0007669"/>
    <property type="project" value="UniProtKB-KW"/>
</dbReference>
<keyword evidence="5" id="KW-0688">Ribosomal frameshifting</keyword>
<dbReference type="GO" id="GO:0005737">
    <property type="term" value="C:cytoplasm"/>
    <property type="evidence" value="ECO:0007669"/>
    <property type="project" value="TreeGrafter"/>
</dbReference>
<dbReference type="SUPFAM" id="SSF55729">
    <property type="entry name" value="Acyl-CoA N-acyltransferases (Nat)"/>
    <property type="match status" value="1"/>
</dbReference>
<keyword evidence="8" id="KW-1185">Reference proteome</keyword>
<dbReference type="Gene3D" id="3.40.630.60">
    <property type="match status" value="1"/>
</dbReference>
<protein>
    <recommendedName>
        <fullName evidence="4">Ornithine decarboxylase antizyme</fullName>
    </recommendedName>
</protein>
<accession>A0A8H5GTI7</accession>
<evidence type="ECO:0000256" key="2">
    <source>
        <dbReference type="ARBA" id="ARBA00008796"/>
    </source>
</evidence>
<dbReference type="InterPro" id="IPR016181">
    <property type="entry name" value="Acyl_CoA_acyltransferase"/>
</dbReference>
<dbReference type="InterPro" id="IPR002993">
    <property type="entry name" value="ODC_AZ"/>
</dbReference>
<dbReference type="Proteomes" id="UP000559256">
    <property type="component" value="Unassembled WGS sequence"/>
</dbReference>
<dbReference type="PANTHER" id="PTHR10279">
    <property type="entry name" value="ORNITHINE DECARBOXYLASE ANTIZYME"/>
    <property type="match status" value="1"/>
</dbReference>
<evidence type="ECO:0000313" key="8">
    <source>
        <dbReference type="Proteomes" id="UP000559256"/>
    </source>
</evidence>
<comment type="caution">
    <text evidence="7">The sequence shown here is derived from an EMBL/GenBank/DDBJ whole genome shotgun (WGS) entry which is preliminary data.</text>
</comment>
<reference evidence="7 8" key="1">
    <citation type="journal article" date="2020" name="ISME J.">
        <title>Uncovering the hidden diversity of litter-decomposition mechanisms in mushroom-forming fungi.</title>
        <authorList>
            <person name="Floudas D."/>
            <person name="Bentzer J."/>
            <person name="Ahren D."/>
            <person name="Johansson T."/>
            <person name="Persson P."/>
            <person name="Tunlid A."/>
        </authorList>
    </citation>
    <scope>NUCLEOTIDE SEQUENCE [LARGE SCALE GENOMIC DNA]</scope>
    <source>
        <strain evidence="7 8">CBS 291.85</strain>
    </source>
</reference>
<dbReference type="PANTHER" id="PTHR10279:SF10">
    <property type="entry name" value="ORNITHINE DECARBOXYLASE ANTIZYME"/>
    <property type="match status" value="1"/>
</dbReference>
<comment type="similarity">
    <text evidence="2">Belongs to the ODC antizyme family.</text>
</comment>
<comment type="subunit">
    <text evidence="3">Interacts with ODC and thereby sterically blocks ODC homodimerization.</text>
</comment>
<dbReference type="OrthoDB" id="5959761at2759"/>
<feature type="region of interest" description="Disordered" evidence="6">
    <location>
        <begin position="172"/>
        <end position="200"/>
    </location>
</feature>
<dbReference type="AlphaFoldDB" id="A0A8H5GTI7"/>